<dbReference type="SUPFAM" id="SSF56281">
    <property type="entry name" value="Metallo-hydrolase/oxidoreductase"/>
    <property type="match status" value="1"/>
</dbReference>
<name>A0A1G7L5P0_9BACT</name>
<organism evidence="2 3">
    <name type="scientific">Terriglobus roseus</name>
    <dbReference type="NCBI Taxonomy" id="392734"/>
    <lineage>
        <taxon>Bacteria</taxon>
        <taxon>Pseudomonadati</taxon>
        <taxon>Acidobacteriota</taxon>
        <taxon>Terriglobia</taxon>
        <taxon>Terriglobales</taxon>
        <taxon>Acidobacteriaceae</taxon>
        <taxon>Terriglobus</taxon>
    </lineage>
</organism>
<gene>
    <name evidence="2" type="ORF">SAMN05444167_2437</name>
</gene>
<dbReference type="PANTHER" id="PTHR30619">
    <property type="entry name" value="DNA INTERNALIZATION/COMPETENCE PROTEIN COMEC/REC2"/>
    <property type="match status" value="1"/>
</dbReference>
<dbReference type="InterPro" id="IPR036866">
    <property type="entry name" value="RibonucZ/Hydroxyglut_hydro"/>
</dbReference>
<feature type="region of interest" description="Disordered" evidence="1">
    <location>
        <begin position="111"/>
        <end position="130"/>
    </location>
</feature>
<reference evidence="2 3" key="1">
    <citation type="submission" date="2016-10" db="EMBL/GenBank/DDBJ databases">
        <authorList>
            <person name="de Groot N.N."/>
        </authorList>
    </citation>
    <scope>NUCLEOTIDE SEQUENCE [LARGE SCALE GENOMIC DNA]</scope>
    <source>
        <strain evidence="2 3">GAS232</strain>
    </source>
</reference>
<dbReference type="Gene3D" id="3.60.15.10">
    <property type="entry name" value="Ribonuclease Z/Hydroxyacylglutathione hydrolase-like"/>
    <property type="match status" value="1"/>
</dbReference>
<feature type="region of interest" description="Disordered" evidence="1">
    <location>
        <begin position="444"/>
        <end position="463"/>
    </location>
</feature>
<accession>A0A1G7L5P0</accession>
<feature type="compositionally biased region" description="Basic residues" evidence="1">
    <location>
        <begin position="446"/>
        <end position="463"/>
    </location>
</feature>
<evidence type="ECO:0000313" key="3">
    <source>
        <dbReference type="Proteomes" id="UP000182427"/>
    </source>
</evidence>
<dbReference type="PANTHER" id="PTHR30619:SF1">
    <property type="entry name" value="RECOMBINATION PROTEIN 2"/>
    <property type="match status" value="1"/>
</dbReference>
<sequence length="463" mass="50478">MVNDPQAPSSITVRMYNVGFGDCFLLTFHAQKDTHVLIDYGSTAAPGSKRIKSDYMSAIAKDIAEVCKGSLDILVATHRHRDHISGFATDDSATGRVIAALNPVHVIQPWTEDPDAATDAKKATTPPADLSKADRTAHFVASLNDMHSVASTIVDRIGSQHLVAGSETLRQLSFVGENNLANLSAVKNLMAMGKKTKAHYVNAGMSLDGLIPGVKITVLGPPTLEQSEAIRKERSQDPDEFWQFRSFWASQRAAGTSANGAKQGSKWFIQHKTLPKASRSPNMRWFIAQSQKIHAGQSLDLVRDLDSVMNNTSVILLFETGDQKLLFPGDAQIENWSFALQNPEWKNLLKDVSLYKVGHHGSLNATPKSLWKMFARKGGEGTHNRLDTLCSTKSGKFGSTKSGTEVPRQLLVAELEAESEFVSTDDLKASDGIVHITTLEVGKARATSKKSSARKTATRTKKN</sequence>
<keyword evidence="3" id="KW-1185">Reference proteome</keyword>
<proteinExistence type="predicted"/>
<dbReference type="EMBL" id="LT629690">
    <property type="protein sequence ID" value="SDF44654.1"/>
    <property type="molecule type" value="Genomic_DNA"/>
</dbReference>
<evidence type="ECO:0000313" key="2">
    <source>
        <dbReference type="EMBL" id="SDF44654.1"/>
    </source>
</evidence>
<dbReference type="RefSeq" id="WP_083345375.1">
    <property type="nucleotide sequence ID" value="NZ_LT629690.1"/>
</dbReference>
<dbReference type="InterPro" id="IPR052159">
    <property type="entry name" value="Competence_DNA_uptake"/>
</dbReference>
<evidence type="ECO:0000256" key="1">
    <source>
        <dbReference type="SAM" id="MobiDB-lite"/>
    </source>
</evidence>
<dbReference type="OrthoDB" id="7177610at2"/>
<protein>
    <recommendedName>
        <fullName evidence="4">Metallo-beta-lactamase domain-containing protein</fullName>
    </recommendedName>
</protein>
<dbReference type="AlphaFoldDB" id="A0A1G7L5P0"/>
<dbReference type="Proteomes" id="UP000182427">
    <property type="component" value="Chromosome I"/>
</dbReference>
<evidence type="ECO:0008006" key="4">
    <source>
        <dbReference type="Google" id="ProtNLM"/>
    </source>
</evidence>